<organism evidence="3 4">
    <name type="scientific">Candidatus Acidulodesulfobacterium ferriphilum</name>
    <dbReference type="NCBI Taxonomy" id="2597223"/>
    <lineage>
        <taxon>Bacteria</taxon>
        <taxon>Deltaproteobacteria</taxon>
        <taxon>Candidatus Acidulodesulfobacterales</taxon>
        <taxon>Candidatus Acidulodesulfobacterium</taxon>
    </lineage>
</organism>
<evidence type="ECO:0000313" key="3">
    <source>
        <dbReference type="EMBL" id="RZD14216.1"/>
    </source>
</evidence>
<keyword evidence="2" id="KW-1277">Toxin-antitoxin system</keyword>
<dbReference type="PANTHER" id="PTHR35601">
    <property type="entry name" value="TOXIN RELE"/>
    <property type="match status" value="1"/>
</dbReference>
<evidence type="ECO:0000256" key="2">
    <source>
        <dbReference type="ARBA" id="ARBA00022649"/>
    </source>
</evidence>
<comment type="similarity">
    <text evidence="1">Belongs to the RelE toxin family.</text>
</comment>
<dbReference type="InterPro" id="IPR007712">
    <property type="entry name" value="RelE/ParE_toxin"/>
</dbReference>
<sequence>MDYKLIWHKSALDDLKSLDISLSRKIFEKVEKYLSQDPIGLGKPLKQNFSGMFRYRYGDYRIIYIVNETEKTITILEVGHRKNIYK</sequence>
<dbReference type="InterPro" id="IPR035093">
    <property type="entry name" value="RelE/ParE_toxin_dom_sf"/>
</dbReference>
<dbReference type="PANTHER" id="PTHR35601:SF1">
    <property type="entry name" value="TOXIN RELE"/>
    <property type="match status" value="1"/>
</dbReference>
<evidence type="ECO:0000256" key="1">
    <source>
        <dbReference type="ARBA" id="ARBA00006226"/>
    </source>
</evidence>
<protein>
    <submittedName>
        <fullName evidence="3">Type II toxin-antitoxin system RelE/ParE family toxin</fullName>
    </submittedName>
</protein>
<proteinExistence type="inferred from homology"/>
<comment type="caution">
    <text evidence="3">The sequence shown here is derived from an EMBL/GenBank/DDBJ whole genome shotgun (WGS) entry which is preliminary data.</text>
</comment>
<gene>
    <name evidence="3" type="ORF">EVJ47_05990</name>
</gene>
<reference evidence="3 4" key="1">
    <citation type="submission" date="2019-01" db="EMBL/GenBank/DDBJ databases">
        <title>Insights into ecological role of a new deltaproteobacterial order Candidatus Sinidesulfobacterales (Sva0485) by metagenomics and metatranscriptomics.</title>
        <authorList>
            <person name="Tan S."/>
            <person name="Liu J."/>
            <person name="Fang Y."/>
            <person name="Hedlund B.P."/>
            <person name="Lian Z.H."/>
            <person name="Huang L.Y."/>
            <person name="Li J.T."/>
            <person name="Huang L.N."/>
            <person name="Li W.J."/>
            <person name="Jiang H.C."/>
            <person name="Dong H.L."/>
            <person name="Shu W.S."/>
        </authorList>
    </citation>
    <scope>NUCLEOTIDE SEQUENCE [LARGE SCALE GENOMIC DNA]</scope>
    <source>
        <strain evidence="3">AP3</strain>
    </source>
</reference>
<evidence type="ECO:0000313" key="4">
    <source>
        <dbReference type="Proteomes" id="UP000320813"/>
    </source>
</evidence>
<dbReference type="AlphaFoldDB" id="A0A519BAG3"/>
<dbReference type="EMBL" id="SGBD01000003">
    <property type="protein sequence ID" value="RZD14216.1"/>
    <property type="molecule type" value="Genomic_DNA"/>
</dbReference>
<accession>A0A519BAG3</accession>
<dbReference type="Proteomes" id="UP000320813">
    <property type="component" value="Unassembled WGS sequence"/>
</dbReference>
<dbReference type="NCBIfam" id="TIGR02385">
    <property type="entry name" value="RelE_StbE"/>
    <property type="match status" value="1"/>
</dbReference>
<name>A0A519BAG3_9DELT</name>
<dbReference type="Pfam" id="PF05016">
    <property type="entry name" value="ParE_toxin"/>
    <property type="match status" value="1"/>
</dbReference>
<dbReference type="Gene3D" id="3.30.2310.20">
    <property type="entry name" value="RelE-like"/>
    <property type="match status" value="1"/>
</dbReference>
<dbReference type="SUPFAM" id="SSF143011">
    <property type="entry name" value="RelE-like"/>
    <property type="match status" value="1"/>
</dbReference>